<dbReference type="AlphaFoldDB" id="X0SBU9"/>
<comment type="caution">
    <text evidence="7">The sequence shown here is derived from an EMBL/GenBank/DDBJ whole genome shotgun (WGS) entry which is preliminary data.</text>
</comment>
<dbReference type="PROSITE" id="PS50011">
    <property type="entry name" value="PROTEIN_KINASE_DOM"/>
    <property type="match status" value="1"/>
</dbReference>
<evidence type="ECO:0000256" key="1">
    <source>
        <dbReference type="ARBA" id="ARBA00022679"/>
    </source>
</evidence>
<dbReference type="Pfam" id="PF00069">
    <property type="entry name" value="Pkinase"/>
    <property type="match status" value="1"/>
</dbReference>
<feature type="transmembrane region" description="Helical" evidence="5">
    <location>
        <begin position="189"/>
        <end position="210"/>
    </location>
</feature>
<keyword evidence="4" id="KW-0067">ATP-binding</keyword>
<feature type="transmembrane region" description="Helical" evidence="5">
    <location>
        <begin position="74"/>
        <end position="93"/>
    </location>
</feature>
<dbReference type="EMBL" id="BARS01002826">
    <property type="protein sequence ID" value="GAF73397.1"/>
    <property type="molecule type" value="Genomic_DNA"/>
</dbReference>
<dbReference type="SMART" id="SM00220">
    <property type="entry name" value="S_TKc"/>
    <property type="match status" value="1"/>
</dbReference>
<keyword evidence="5" id="KW-1133">Transmembrane helix</keyword>
<dbReference type="SUPFAM" id="SSF56112">
    <property type="entry name" value="Protein kinase-like (PK-like)"/>
    <property type="match status" value="1"/>
</dbReference>
<proteinExistence type="predicted"/>
<evidence type="ECO:0000256" key="4">
    <source>
        <dbReference type="ARBA" id="ARBA00022840"/>
    </source>
</evidence>
<feature type="transmembrane region" description="Helical" evidence="5">
    <location>
        <begin position="45"/>
        <end position="62"/>
    </location>
</feature>
<feature type="transmembrane region" description="Helical" evidence="5">
    <location>
        <begin position="133"/>
        <end position="150"/>
    </location>
</feature>
<organism evidence="7">
    <name type="scientific">marine sediment metagenome</name>
    <dbReference type="NCBI Taxonomy" id="412755"/>
    <lineage>
        <taxon>unclassified sequences</taxon>
        <taxon>metagenomes</taxon>
        <taxon>ecological metagenomes</taxon>
    </lineage>
</organism>
<protein>
    <recommendedName>
        <fullName evidence="6">Protein kinase domain-containing protein</fullName>
    </recommendedName>
</protein>
<keyword evidence="3" id="KW-0418">Kinase</keyword>
<gene>
    <name evidence="7" type="ORF">S01H1_05423</name>
</gene>
<dbReference type="InterPro" id="IPR011009">
    <property type="entry name" value="Kinase-like_dom_sf"/>
</dbReference>
<dbReference type="GO" id="GO:0004674">
    <property type="term" value="F:protein serine/threonine kinase activity"/>
    <property type="evidence" value="ECO:0007669"/>
    <property type="project" value="TreeGrafter"/>
</dbReference>
<dbReference type="InterPro" id="IPR000719">
    <property type="entry name" value="Prot_kinase_dom"/>
</dbReference>
<evidence type="ECO:0000313" key="7">
    <source>
        <dbReference type="EMBL" id="GAF73397.1"/>
    </source>
</evidence>
<reference evidence="7" key="1">
    <citation type="journal article" date="2014" name="Front. Microbiol.">
        <title>High frequency of phylogenetically diverse reductive dehalogenase-homologous genes in deep subseafloor sedimentary metagenomes.</title>
        <authorList>
            <person name="Kawai M."/>
            <person name="Futagami T."/>
            <person name="Toyoda A."/>
            <person name="Takaki Y."/>
            <person name="Nishi S."/>
            <person name="Hori S."/>
            <person name="Arai W."/>
            <person name="Tsubouchi T."/>
            <person name="Morono Y."/>
            <person name="Uchiyama I."/>
            <person name="Ito T."/>
            <person name="Fujiyama A."/>
            <person name="Inagaki F."/>
            <person name="Takami H."/>
        </authorList>
    </citation>
    <scope>NUCLEOTIDE SEQUENCE</scope>
    <source>
        <strain evidence="7">Expedition CK06-06</strain>
    </source>
</reference>
<evidence type="ECO:0000256" key="3">
    <source>
        <dbReference type="ARBA" id="ARBA00022777"/>
    </source>
</evidence>
<evidence type="ECO:0000259" key="6">
    <source>
        <dbReference type="PROSITE" id="PS50011"/>
    </source>
</evidence>
<dbReference type="InterPro" id="IPR008271">
    <property type="entry name" value="Ser/Thr_kinase_AS"/>
</dbReference>
<sequence length="395" mass="43141">MQESSPEPVPSQLIGDLNESIAEGARFAGKLDTLPGYLKFAPQRIAYVCVVYAVMWIVVFAAHNLVHRAPEDTFSFVAVFITALFAAVVMFILTRTRIGTGLLLDLGLIFEVVGAFLISYIEVLSIQIPDTRIVGISNVCILVAAFPFFVPATFGKSMLASIAAASMGPLAFVIHAAKGTPLPPDWQIISLYAPNYLAAGISFFPIFLLNKDRGDLQQARRMGSYQLVEHVSHGGMGEVWKARHEMLARSAMIKMIKPGRAGDNTTGGSTQALKRFHREARATAALESPHTVNLFDFGTTSAGTFYYVMEMLSGVDLETLVDRFGPVPAGRAVHLLRQVCWSLSEAHSSGLIHRDIKPANIFTCRLGLQYDFVKVLDFGLVKHTYLGEGESKLTA</sequence>
<feature type="non-terminal residue" evidence="7">
    <location>
        <position position="395"/>
    </location>
</feature>
<dbReference type="Gene3D" id="3.30.200.20">
    <property type="entry name" value="Phosphorylase Kinase, domain 1"/>
    <property type="match status" value="1"/>
</dbReference>
<dbReference type="PROSITE" id="PS00108">
    <property type="entry name" value="PROTEIN_KINASE_ST"/>
    <property type="match status" value="1"/>
</dbReference>
<keyword evidence="2" id="KW-0547">Nucleotide-binding</keyword>
<accession>X0SBU9</accession>
<keyword evidence="1" id="KW-0808">Transferase</keyword>
<evidence type="ECO:0000256" key="2">
    <source>
        <dbReference type="ARBA" id="ARBA00022741"/>
    </source>
</evidence>
<name>X0SBU9_9ZZZZ</name>
<dbReference type="PANTHER" id="PTHR43289">
    <property type="entry name" value="MITOGEN-ACTIVATED PROTEIN KINASE KINASE KINASE 20-RELATED"/>
    <property type="match status" value="1"/>
</dbReference>
<dbReference type="PANTHER" id="PTHR43289:SF6">
    <property type="entry name" value="SERINE_THREONINE-PROTEIN KINASE NEKL-3"/>
    <property type="match status" value="1"/>
</dbReference>
<evidence type="ECO:0000256" key="5">
    <source>
        <dbReference type="SAM" id="Phobius"/>
    </source>
</evidence>
<feature type="transmembrane region" description="Helical" evidence="5">
    <location>
        <begin position="102"/>
        <end position="121"/>
    </location>
</feature>
<dbReference type="GO" id="GO:0005524">
    <property type="term" value="F:ATP binding"/>
    <property type="evidence" value="ECO:0007669"/>
    <property type="project" value="UniProtKB-KW"/>
</dbReference>
<keyword evidence="5" id="KW-0812">Transmembrane</keyword>
<feature type="domain" description="Protein kinase" evidence="6">
    <location>
        <begin position="225"/>
        <end position="395"/>
    </location>
</feature>
<dbReference type="Gene3D" id="1.10.510.10">
    <property type="entry name" value="Transferase(Phosphotransferase) domain 1"/>
    <property type="match status" value="1"/>
</dbReference>
<keyword evidence="5" id="KW-0472">Membrane</keyword>
<dbReference type="CDD" id="cd14014">
    <property type="entry name" value="STKc_PknB_like"/>
    <property type="match status" value="1"/>
</dbReference>